<evidence type="ECO:0000256" key="1">
    <source>
        <dbReference type="ARBA" id="ARBA00022516"/>
    </source>
</evidence>
<dbReference type="EC" id="2.7.8.7" evidence="8"/>
<dbReference type="Pfam" id="PF01648">
    <property type="entry name" value="ACPS"/>
    <property type="match status" value="1"/>
</dbReference>
<accession>A0AA35G785</accession>
<feature type="binding site" evidence="8">
    <location>
        <position position="58"/>
    </location>
    <ligand>
        <name>Mg(2+)</name>
        <dbReference type="ChEBI" id="CHEBI:18420"/>
    </ligand>
</feature>
<evidence type="ECO:0000313" key="10">
    <source>
        <dbReference type="EMBL" id="BDG62401.1"/>
    </source>
</evidence>
<keyword evidence="6 8" id="KW-0443">Lipid metabolism</keyword>
<evidence type="ECO:0000256" key="7">
    <source>
        <dbReference type="ARBA" id="ARBA00023160"/>
    </source>
</evidence>
<keyword evidence="4 8" id="KW-0276">Fatty acid metabolism</keyword>
<dbReference type="GO" id="GO:0006633">
    <property type="term" value="P:fatty acid biosynthetic process"/>
    <property type="evidence" value="ECO:0007669"/>
    <property type="project" value="UniProtKB-UniRule"/>
</dbReference>
<name>A0AA35G785_9FIRM</name>
<dbReference type="NCBIfam" id="NF000832">
    <property type="entry name" value="PRK00070.3-2"/>
    <property type="match status" value="1"/>
</dbReference>
<comment type="function">
    <text evidence="8">Transfers the 4'-phosphopantetheine moiety from coenzyme A to a Ser of acyl-carrier-protein.</text>
</comment>
<keyword evidence="5 8" id="KW-0460">Magnesium</keyword>
<dbReference type="AlphaFoldDB" id="A0AA35G785"/>
<keyword evidence="1 8" id="KW-0444">Lipid biosynthesis</keyword>
<dbReference type="HAMAP" id="MF_00101">
    <property type="entry name" value="AcpS"/>
    <property type="match status" value="1"/>
</dbReference>
<gene>
    <name evidence="8 10" type="primary">acpS</name>
    <name evidence="10" type="ORF">caldi_34910</name>
</gene>
<feature type="domain" description="4'-phosphopantetheinyl transferase" evidence="9">
    <location>
        <begin position="7"/>
        <end position="117"/>
    </location>
</feature>
<dbReference type="GO" id="GO:0005737">
    <property type="term" value="C:cytoplasm"/>
    <property type="evidence" value="ECO:0007669"/>
    <property type="project" value="UniProtKB-SubCell"/>
</dbReference>
<dbReference type="Gene3D" id="3.90.470.20">
    <property type="entry name" value="4'-phosphopantetheinyl transferase domain"/>
    <property type="match status" value="1"/>
</dbReference>
<evidence type="ECO:0000256" key="8">
    <source>
        <dbReference type="HAMAP-Rule" id="MF_00101"/>
    </source>
</evidence>
<sequence>MRLVGAGIDIIEVDRVRRAAERTPRFLTRVFTPAELAYAGAAPAHRWRRLAARFAAKEAALKALGTGLRRARWQEVEVVPGPLGRPGLRLTGSLAERAARLGVTALHLSISHSRHYAVAQVLALGE</sequence>
<protein>
    <recommendedName>
        <fullName evidence="8">Holo-[acyl-carrier-protein] synthase</fullName>
        <shortName evidence="8">Holo-ACP synthase</shortName>
        <ecNumber evidence="8">2.7.8.7</ecNumber>
    </recommendedName>
    <alternativeName>
        <fullName evidence="8">4'-phosphopantetheinyl transferase AcpS</fullName>
    </alternativeName>
</protein>
<comment type="cofactor">
    <cofactor evidence="8">
        <name>Mg(2+)</name>
        <dbReference type="ChEBI" id="CHEBI:18420"/>
    </cofactor>
</comment>
<dbReference type="Proteomes" id="UP001163687">
    <property type="component" value="Chromosome"/>
</dbReference>
<dbReference type="NCBIfam" id="TIGR00556">
    <property type="entry name" value="pantethn_trn"/>
    <property type="match status" value="1"/>
</dbReference>
<comment type="catalytic activity">
    <reaction evidence="8">
        <text>apo-[ACP] + CoA = holo-[ACP] + adenosine 3',5'-bisphosphate + H(+)</text>
        <dbReference type="Rhea" id="RHEA:12068"/>
        <dbReference type="Rhea" id="RHEA-COMP:9685"/>
        <dbReference type="Rhea" id="RHEA-COMP:9690"/>
        <dbReference type="ChEBI" id="CHEBI:15378"/>
        <dbReference type="ChEBI" id="CHEBI:29999"/>
        <dbReference type="ChEBI" id="CHEBI:57287"/>
        <dbReference type="ChEBI" id="CHEBI:58343"/>
        <dbReference type="ChEBI" id="CHEBI:64479"/>
        <dbReference type="EC" id="2.7.8.7"/>
    </reaction>
</comment>
<evidence type="ECO:0000256" key="3">
    <source>
        <dbReference type="ARBA" id="ARBA00022723"/>
    </source>
</evidence>
<dbReference type="InterPro" id="IPR037143">
    <property type="entry name" value="4-PPantetheinyl_Trfase_dom_sf"/>
</dbReference>
<evidence type="ECO:0000313" key="11">
    <source>
        <dbReference type="Proteomes" id="UP001163687"/>
    </source>
</evidence>
<dbReference type="InterPro" id="IPR008278">
    <property type="entry name" value="4-PPantetheinyl_Trfase_dom"/>
</dbReference>
<reference evidence="10" key="1">
    <citation type="submission" date="2022-03" db="EMBL/GenBank/DDBJ databases">
        <title>Complete genome sequence of Caldinitratiruptor microaerophilus.</title>
        <authorList>
            <person name="Mukaiyama R."/>
            <person name="Nishiyama T."/>
            <person name="Ueda K."/>
        </authorList>
    </citation>
    <scope>NUCLEOTIDE SEQUENCE</scope>
    <source>
        <strain evidence="10">JCM 16183</strain>
    </source>
</reference>
<feature type="binding site" evidence="8">
    <location>
        <position position="9"/>
    </location>
    <ligand>
        <name>Mg(2+)</name>
        <dbReference type="ChEBI" id="CHEBI:18420"/>
    </ligand>
</feature>
<evidence type="ECO:0000256" key="4">
    <source>
        <dbReference type="ARBA" id="ARBA00022832"/>
    </source>
</evidence>
<keyword evidence="7 8" id="KW-0275">Fatty acid biosynthesis</keyword>
<keyword evidence="8" id="KW-0963">Cytoplasm</keyword>
<dbReference type="KEGG" id="cmic:caldi_34910"/>
<dbReference type="RefSeq" id="WP_264842988.1">
    <property type="nucleotide sequence ID" value="NZ_AP025628.1"/>
</dbReference>
<comment type="similarity">
    <text evidence="8">Belongs to the P-Pant transferase superfamily. AcpS family.</text>
</comment>
<proteinExistence type="inferred from homology"/>
<evidence type="ECO:0000256" key="6">
    <source>
        <dbReference type="ARBA" id="ARBA00023098"/>
    </source>
</evidence>
<dbReference type="InterPro" id="IPR002582">
    <property type="entry name" value="ACPS"/>
</dbReference>
<keyword evidence="3 8" id="KW-0479">Metal-binding</keyword>
<organism evidence="10 11">
    <name type="scientific">Caldinitratiruptor microaerophilus</name>
    <dbReference type="NCBI Taxonomy" id="671077"/>
    <lineage>
        <taxon>Bacteria</taxon>
        <taxon>Bacillati</taxon>
        <taxon>Bacillota</taxon>
        <taxon>Clostridia</taxon>
        <taxon>Eubacteriales</taxon>
        <taxon>Symbiobacteriaceae</taxon>
        <taxon>Caldinitratiruptor</taxon>
    </lineage>
</organism>
<evidence type="ECO:0000259" key="9">
    <source>
        <dbReference type="Pfam" id="PF01648"/>
    </source>
</evidence>
<comment type="subcellular location">
    <subcellularLocation>
        <location evidence="8">Cytoplasm</location>
    </subcellularLocation>
</comment>
<dbReference type="NCBIfam" id="TIGR00516">
    <property type="entry name" value="acpS"/>
    <property type="match status" value="1"/>
</dbReference>
<keyword evidence="2 8" id="KW-0808">Transferase</keyword>
<dbReference type="SUPFAM" id="SSF56214">
    <property type="entry name" value="4'-phosphopantetheinyl transferase"/>
    <property type="match status" value="1"/>
</dbReference>
<evidence type="ECO:0000256" key="2">
    <source>
        <dbReference type="ARBA" id="ARBA00022679"/>
    </source>
</evidence>
<dbReference type="GO" id="GO:0008897">
    <property type="term" value="F:holo-[acyl-carrier-protein] synthase activity"/>
    <property type="evidence" value="ECO:0007669"/>
    <property type="project" value="UniProtKB-UniRule"/>
</dbReference>
<dbReference type="GO" id="GO:0000287">
    <property type="term" value="F:magnesium ion binding"/>
    <property type="evidence" value="ECO:0007669"/>
    <property type="project" value="UniProtKB-UniRule"/>
</dbReference>
<evidence type="ECO:0000256" key="5">
    <source>
        <dbReference type="ARBA" id="ARBA00022842"/>
    </source>
</evidence>
<keyword evidence="11" id="KW-1185">Reference proteome</keyword>
<dbReference type="EMBL" id="AP025628">
    <property type="protein sequence ID" value="BDG62401.1"/>
    <property type="molecule type" value="Genomic_DNA"/>
</dbReference>
<dbReference type="InterPro" id="IPR004568">
    <property type="entry name" value="Ppantetheine-prot_Trfase_dom"/>
</dbReference>